<feature type="domain" description="HTH cro/C1-type" evidence="1">
    <location>
        <begin position="20"/>
        <end position="60"/>
    </location>
</feature>
<dbReference type="InterPro" id="IPR010982">
    <property type="entry name" value="Lambda_DNA-bd_dom_sf"/>
</dbReference>
<evidence type="ECO:0000313" key="3">
    <source>
        <dbReference type="Proteomes" id="UP000288024"/>
    </source>
</evidence>
<dbReference type="RefSeq" id="WP_127738728.1">
    <property type="nucleotide sequence ID" value="NZ_RZTZ01000004.1"/>
</dbReference>
<dbReference type="Proteomes" id="UP000288024">
    <property type="component" value="Unassembled WGS sequence"/>
</dbReference>
<reference evidence="2 3" key="1">
    <citation type="submission" date="2019-01" db="EMBL/GenBank/DDBJ databases">
        <title>Bacillus sp. M5HDSG1-1, whole genome shotgun sequence.</title>
        <authorList>
            <person name="Tuo L."/>
        </authorList>
    </citation>
    <scope>NUCLEOTIDE SEQUENCE [LARGE SCALE GENOMIC DNA]</scope>
    <source>
        <strain evidence="2 3">M5HDSG1-1</strain>
    </source>
</reference>
<protein>
    <submittedName>
        <fullName evidence="2">XRE family transcriptional regulator</fullName>
    </submittedName>
</protein>
<gene>
    <name evidence="2" type="ORF">EM808_13640</name>
</gene>
<sequence length="76" mass="8805">MFSFFGLNKDRSKFGRYVDRKKISQIELEELTGLSRGTISKLCNDDNYRPKQSTISKVKRAMKQLGTEVSDDYFGM</sequence>
<dbReference type="InterPro" id="IPR001387">
    <property type="entry name" value="Cro/C1-type_HTH"/>
</dbReference>
<dbReference type="SUPFAM" id="SSF47413">
    <property type="entry name" value="lambda repressor-like DNA-binding domains"/>
    <property type="match status" value="1"/>
</dbReference>
<evidence type="ECO:0000313" key="2">
    <source>
        <dbReference type="EMBL" id="RVT62776.1"/>
    </source>
</evidence>
<dbReference type="EMBL" id="RZTZ01000004">
    <property type="protein sequence ID" value="RVT62776.1"/>
    <property type="molecule type" value="Genomic_DNA"/>
</dbReference>
<dbReference type="Gene3D" id="1.10.260.40">
    <property type="entry name" value="lambda repressor-like DNA-binding domains"/>
    <property type="match status" value="1"/>
</dbReference>
<evidence type="ECO:0000259" key="1">
    <source>
        <dbReference type="Pfam" id="PF01381"/>
    </source>
</evidence>
<keyword evidence="3" id="KW-1185">Reference proteome</keyword>
<name>A0A3S2W4C9_9BACI</name>
<dbReference type="GO" id="GO:0003677">
    <property type="term" value="F:DNA binding"/>
    <property type="evidence" value="ECO:0007669"/>
    <property type="project" value="InterPro"/>
</dbReference>
<accession>A0A3S2W4C9</accession>
<dbReference type="AlphaFoldDB" id="A0A3S2W4C9"/>
<dbReference type="Pfam" id="PF01381">
    <property type="entry name" value="HTH_3"/>
    <property type="match status" value="1"/>
</dbReference>
<comment type="caution">
    <text evidence="2">The sequence shown here is derived from an EMBL/GenBank/DDBJ whole genome shotgun (WGS) entry which is preliminary data.</text>
</comment>
<dbReference type="CDD" id="cd00093">
    <property type="entry name" value="HTH_XRE"/>
    <property type="match status" value="1"/>
</dbReference>
<organism evidence="2 3">
    <name type="scientific">Niallia taxi</name>
    <dbReference type="NCBI Taxonomy" id="2499688"/>
    <lineage>
        <taxon>Bacteria</taxon>
        <taxon>Bacillati</taxon>
        <taxon>Bacillota</taxon>
        <taxon>Bacilli</taxon>
        <taxon>Bacillales</taxon>
        <taxon>Bacillaceae</taxon>
        <taxon>Niallia</taxon>
    </lineage>
</organism>
<proteinExistence type="predicted"/>